<dbReference type="EMBL" id="PUHY01000001">
    <property type="protein sequence ID" value="PQO40499.1"/>
    <property type="molecule type" value="Genomic_DNA"/>
</dbReference>
<evidence type="ECO:0000313" key="2">
    <source>
        <dbReference type="EMBL" id="PQO40499.1"/>
    </source>
</evidence>
<name>A0A2S8G7T5_9BACT</name>
<dbReference type="Pfam" id="PF13439">
    <property type="entry name" value="Glyco_transf_4"/>
    <property type="match status" value="1"/>
</dbReference>
<evidence type="ECO:0000259" key="1">
    <source>
        <dbReference type="Pfam" id="PF13439"/>
    </source>
</evidence>
<evidence type="ECO:0000313" key="3">
    <source>
        <dbReference type="Proteomes" id="UP000238322"/>
    </source>
</evidence>
<gene>
    <name evidence="2" type="ORF">C5Y83_00770</name>
</gene>
<organism evidence="2 3">
    <name type="scientific">Blastopirellula marina</name>
    <dbReference type="NCBI Taxonomy" id="124"/>
    <lineage>
        <taxon>Bacteria</taxon>
        <taxon>Pseudomonadati</taxon>
        <taxon>Planctomycetota</taxon>
        <taxon>Planctomycetia</taxon>
        <taxon>Pirellulales</taxon>
        <taxon>Pirellulaceae</taxon>
        <taxon>Blastopirellula</taxon>
    </lineage>
</organism>
<feature type="domain" description="Glycosyltransferase subfamily 4-like N-terminal" evidence="1">
    <location>
        <begin position="21"/>
        <end position="151"/>
    </location>
</feature>
<dbReference type="SUPFAM" id="SSF53756">
    <property type="entry name" value="UDP-Glycosyltransferase/glycogen phosphorylase"/>
    <property type="match status" value="1"/>
</dbReference>
<dbReference type="AlphaFoldDB" id="A0A2S8G7T5"/>
<reference evidence="2 3" key="1">
    <citation type="submission" date="2018-02" db="EMBL/GenBank/DDBJ databases">
        <title>Comparative genomes isolates from brazilian mangrove.</title>
        <authorList>
            <person name="Araujo J.E."/>
            <person name="Taketani R.G."/>
            <person name="Silva M.C.P."/>
            <person name="Loureco M.V."/>
            <person name="Andreote F.D."/>
        </authorList>
    </citation>
    <scope>NUCLEOTIDE SEQUENCE [LARGE SCALE GENOMIC DNA]</scope>
    <source>
        <strain evidence="2 3">Hex-1 MGV</strain>
    </source>
</reference>
<dbReference type="Proteomes" id="UP000238322">
    <property type="component" value="Unassembled WGS sequence"/>
</dbReference>
<sequence length="381" mass="42792">MKVRMNGLKVLITNIQMVGRSGTEMYVHDLARALIRYGHSPVVYSPQIGPLAKTLAQNSVPVVSRLDKVSETPDIIHGHHTLQTLAAMLHFPTSPGIFLCHDFEAWHDTPPKLPRIGRYVAVDQTCAERLVLAEGIDRSLVTILTNPVDLQLFQSRPHLPAKPRRAIVFSSYGNRESIEPIQRVCDQLGIELDAVGQHFGTVCHEPHKVLGQYDLVFAKGRCAREAMAVGCAVVYCDVFGMSYLVTSDQVAHLNQWGRRALSFAITEERLVQQIKRYDAEDAARVSSYVRDHNSTDAIYGQLLEIYEQVIRQHSTSDRDELLEEIRAIGKMAEWWHVMRDVVQPPQEATSSQFVQNTKAWLASKFASLLGTERTSKAERAA</sequence>
<dbReference type="InterPro" id="IPR028098">
    <property type="entry name" value="Glyco_trans_4-like_N"/>
</dbReference>
<dbReference type="Gene3D" id="3.40.50.2000">
    <property type="entry name" value="Glycogen Phosphorylase B"/>
    <property type="match status" value="1"/>
</dbReference>
<proteinExistence type="predicted"/>
<dbReference type="GO" id="GO:0016757">
    <property type="term" value="F:glycosyltransferase activity"/>
    <property type="evidence" value="ECO:0007669"/>
    <property type="project" value="UniProtKB-ARBA"/>
</dbReference>
<protein>
    <recommendedName>
        <fullName evidence="1">Glycosyltransferase subfamily 4-like N-terminal domain-containing protein</fullName>
    </recommendedName>
</protein>
<comment type="caution">
    <text evidence="2">The sequence shown here is derived from an EMBL/GenBank/DDBJ whole genome shotgun (WGS) entry which is preliminary data.</text>
</comment>
<accession>A0A2S8G7T5</accession>